<dbReference type="GO" id="GO:0003700">
    <property type="term" value="F:DNA-binding transcription factor activity"/>
    <property type="evidence" value="ECO:0007669"/>
    <property type="project" value="InterPro"/>
</dbReference>
<organism evidence="3 4">
    <name type="scientific">Gryllotalpicola protaetiae</name>
    <dbReference type="NCBI Taxonomy" id="2419771"/>
    <lineage>
        <taxon>Bacteria</taxon>
        <taxon>Bacillati</taxon>
        <taxon>Actinomycetota</taxon>
        <taxon>Actinomycetes</taxon>
        <taxon>Micrococcales</taxon>
        <taxon>Microbacteriaceae</taxon>
        <taxon>Gryllotalpicola</taxon>
    </lineage>
</organism>
<dbReference type="Pfam" id="PF12802">
    <property type="entry name" value="MarR_2"/>
    <property type="match status" value="1"/>
</dbReference>
<evidence type="ECO:0000256" key="1">
    <source>
        <dbReference type="SAM" id="MobiDB-lite"/>
    </source>
</evidence>
<dbReference type="OrthoDB" id="3177763at2"/>
<proteinExistence type="predicted"/>
<dbReference type="SUPFAM" id="SSF46785">
    <property type="entry name" value="Winged helix' DNA-binding domain"/>
    <property type="match status" value="1"/>
</dbReference>
<dbReference type="Gene3D" id="1.10.10.10">
    <property type="entry name" value="Winged helix-like DNA-binding domain superfamily/Winged helix DNA-binding domain"/>
    <property type="match status" value="1"/>
</dbReference>
<feature type="region of interest" description="Disordered" evidence="1">
    <location>
        <begin position="148"/>
        <end position="187"/>
    </location>
</feature>
<feature type="domain" description="HTH marR-type" evidence="2">
    <location>
        <begin position="11"/>
        <end position="144"/>
    </location>
</feature>
<dbReference type="AlphaFoldDB" id="A0A387BV99"/>
<protein>
    <submittedName>
        <fullName evidence="3">MarR family transcriptional regulator</fullName>
    </submittedName>
</protein>
<dbReference type="KEGG" id="gry:D7I44_01475"/>
<feature type="compositionally biased region" description="Low complexity" evidence="1">
    <location>
        <begin position="167"/>
        <end position="178"/>
    </location>
</feature>
<dbReference type="InterPro" id="IPR036388">
    <property type="entry name" value="WH-like_DNA-bd_sf"/>
</dbReference>
<dbReference type="Proteomes" id="UP000275069">
    <property type="component" value="Chromosome"/>
</dbReference>
<evidence type="ECO:0000313" key="3">
    <source>
        <dbReference type="EMBL" id="AYG02331.1"/>
    </source>
</evidence>
<dbReference type="SMART" id="SM00347">
    <property type="entry name" value="HTH_MARR"/>
    <property type="match status" value="1"/>
</dbReference>
<sequence length="187" mass="19818">MSQDGDGVDLETSLGYLLKEASSALHAAMEAVLRPLGMTITHYSCLELLAQRPGLSNSELARGAFVTRQSMHVLLQALERDGYVARAAAAPVGKALPTRLTPKGRRSLEQASTAVRAVEKRMLGGMTSGEQTAAFRALTSMVRSLRDELPDEVADDQGAGADGEGARQGAHDVGAAAARADDRRHHE</sequence>
<reference evidence="3 4" key="1">
    <citation type="submission" date="2018-09" db="EMBL/GenBank/DDBJ databases">
        <title>Genome sequencing of strain 2DFW10M-5.</title>
        <authorList>
            <person name="Heo J."/>
            <person name="Kim S.-J."/>
            <person name="Kwon S.-W."/>
        </authorList>
    </citation>
    <scope>NUCLEOTIDE SEQUENCE [LARGE SCALE GENOMIC DNA]</scope>
    <source>
        <strain evidence="3 4">2DFW10M-5</strain>
    </source>
</reference>
<dbReference type="PANTHER" id="PTHR33164:SF43">
    <property type="entry name" value="HTH-TYPE TRANSCRIPTIONAL REPRESSOR YETL"/>
    <property type="match status" value="1"/>
</dbReference>
<name>A0A387BV99_9MICO</name>
<evidence type="ECO:0000313" key="4">
    <source>
        <dbReference type="Proteomes" id="UP000275069"/>
    </source>
</evidence>
<dbReference type="PROSITE" id="PS50995">
    <property type="entry name" value="HTH_MARR_2"/>
    <property type="match status" value="1"/>
</dbReference>
<dbReference type="EMBL" id="CP032624">
    <property type="protein sequence ID" value="AYG02331.1"/>
    <property type="molecule type" value="Genomic_DNA"/>
</dbReference>
<dbReference type="InterPro" id="IPR039422">
    <property type="entry name" value="MarR/SlyA-like"/>
</dbReference>
<dbReference type="InterPro" id="IPR000835">
    <property type="entry name" value="HTH_MarR-typ"/>
</dbReference>
<dbReference type="InterPro" id="IPR036390">
    <property type="entry name" value="WH_DNA-bd_sf"/>
</dbReference>
<keyword evidence="4" id="KW-1185">Reference proteome</keyword>
<accession>A0A387BV99</accession>
<dbReference type="GO" id="GO:0006950">
    <property type="term" value="P:response to stress"/>
    <property type="evidence" value="ECO:0007669"/>
    <property type="project" value="TreeGrafter"/>
</dbReference>
<evidence type="ECO:0000259" key="2">
    <source>
        <dbReference type="PROSITE" id="PS50995"/>
    </source>
</evidence>
<gene>
    <name evidence="3" type="ORF">D7I44_01475</name>
</gene>
<dbReference type="PANTHER" id="PTHR33164">
    <property type="entry name" value="TRANSCRIPTIONAL REGULATOR, MARR FAMILY"/>
    <property type="match status" value="1"/>
</dbReference>